<name>A0A4R2S4L7_9BACL</name>
<keyword evidence="2" id="KW-1185">Reference proteome</keyword>
<organism evidence="1 2">
    <name type="scientific">Baia soyae</name>
    <dbReference type="NCBI Taxonomy" id="1544746"/>
    <lineage>
        <taxon>Bacteria</taxon>
        <taxon>Bacillati</taxon>
        <taxon>Bacillota</taxon>
        <taxon>Bacilli</taxon>
        <taxon>Bacillales</taxon>
        <taxon>Thermoactinomycetaceae</taxon>
        <taxon>Baia</taxon>
    </lineage>
</organism>
<dbReference type="EMBL" id="SLXV01000001">
    <property type="protein sequence ID" value="TCP70732.1"/>
    <property type="molecule type" value="Genomic_DNA"/>
</dbReference>
<dbReference type="AlphaFoldDB" id="A0A4R2S4L7"/>
<dbReference type="Proteomes" id="UP000294746">
    <property type="component" value="Unassembled WGS sequence"/>
</dbReference>
<evidence type="ECO:0000313" key="2">
    <source>
        <dbReference type="Proteomes" id="UP000294746"/>
    </source>
</evidence>
<accession>A0A4R2S4L7</accession>
<dbReference type="RefSeq" id="WP_131847380.1">
    <property type="nucleotide sequence ID" value="NZ_SLXV01000001.1"/>
</dbReference>
<comment type="caution">
    <text evidence="1">The sequence shown here is derived from an EMBL/GenBank/DDBJ whole genome shotgun (WGS) entry which is preliminary data.</text>
</comment>
<protein>
    <submittedName>
        <fullName evidence="1">Uncharacterized protein</fullName>
    </submittedName>
</protein>
<dbReference type="OrthoDB" id="2986476at2"/>
<evidence type="ECO:0000313" key="1">
    <source>
        <dbReference type="EMBL" id="TCP70732.1"/>
    </source>
</evidence>
<proteinExistence type="predicted"/>
<reference evidence="1 2" key="1">
    <citation type="submission" date="2019-03" db="EMBL/GenBank/DDBJ databases">
        <title>Genomic Encyclopedia of Type Strains, Phase IV (KMG-IV): sequencing the most valuable type-strain genomes for metagenomic binning, comparative biology and taxonomic classification.</title>
        <authorList>
            <person name="Goeker M."/>
        </authorList>
    </citation>
    <scope>NUCLEOTIDE SEQUENCE [LARGE SCALE GENOMIC DNA]</scope>
    <source>
        <strain evidence="1 2">DSM 46831</strain>
    </source>
</reference>
<gene>
    <name evidence="1" type="ORF">EDD57_101176</name>
</gene>
<sequence>MKNHLLRAARLKIGWSQHVLDACTHNAHNAFILAQSAGSNKIISRVKVLHGTLVQSKWRKDRCVTDLSRILMECE</sequence>